<sequence length="66" mass="7712">MTIVKAILRNYCDNYLYEYLIQRKEQASFTKENQLEHDGYLAKLHKLKNDCSLGDNAKIALDAFEV</sequence>
<dbReference type="AlphaFoldDB" id="A0A9N9EK01"/>
<evidence type="ECO:0000313" key="2">
    <source>
        <dbReference type="Proteomes" id="UP000789572"/>
    </source>
</evidence>
<protein>
    <submittedName>
        <fullName evidence="1">2215_t:CDS:1</fullName>
    </submittedName>
</protein>
<accession>A0A9N9EK01</accession>
<feature type="non-terminal residue" evidence="1">
    <location>
        <position position="66"/>
    </location>
</feature>
<evidence type="ECO:0000313" key="1">
    <source>
        <dbReference type="EMBL" id="CAG8677990.1"/>
    </source>
</evidence>
<proteinExistence type="predicted"/>
<reference evidence="1" key="1">
    <citation type="submission" date="2021-06" db="EMBL/GenBank/DDBJ databases">
        <authorList>
            <person name="Kallberg Y."/>
            <person name="Tangrot J."/>
            <person name="Rosling A."/>
        </authorList>
    </citation>
    <scope>NUCLEOTIDE SEQUENCE</scope>
    <source>
        <strain evidence="1">IA702</strain>
    </source>
</reference>
<gene>
    <name evidence="1" type="ORF">POCULU_LOCUS11335</name>
</gene>
<organism evidence="1 2">
    <name type="scientific">Paraglomus occultum</name>
    <dbReference type="NCBI Taxonomy" id="144539"/>
    <lineage>
        <taxon>Eukaryota</taxon>
        <taxon>Fungi</taxon>
        <taxon>Fungi incertae sedis</taxon>
        <taxon>Mucoromycota</taxon>
        <taxon>Glomeromycotina</taxon>
        <taxon>Glomeromycetes</taxon>
        <taxon>Paraglomerales</taxon>
        <taxon>Paraglomeraceae</taxon>
        <taxon>Paraglomus</taxon>
    </lineage>
</organism>
<dbReference type="OrthoDB" id="2413891at2759"/>
<comment type="caution">
    <text evidence="1">The sequence shown here is derived from an EMBL/GenBank/DDBJ whole genome shotgun (WGS) entry which is preliminary data.</text>
</comment>
<dbReference type="EMBL" id="CAJVPJ010007858">
    <property type="protein sequence ID" value="CAG8677990.1"/>
    <property type="molecule type" value="Genomic_DNA"/>
</dbReference>
<keyword evidence="2" id="KW-1185">Reference proteome</keyword>
<name>A0A9N9EK01_9GLOM</name>
<dbReference type="Proteomes" id="UP000789572">
    <property type="component" value="Unassembled WGS sequence"/>
</dbReference>